<dbReference type="CDD" id="cd00333">
    <property type="entry name" value="MIP"/>
    <property type="match status" value="1"/>
</dbReference>
<keyword evidence="5 8" id="KW-1133">Transmembrane helix</keyword>
<reference evidence="9" key="1">
    <citation type="submission" date="2020-05" db="EMBL/GenBank/DDBJ databases">
        <title>Phylogenomic resolution of chytrid fungi.</title>
        <authorList>
            <person name="Stajich J.E."/>
            <person name="Amses K."/>
            <person name="Simmons R."/>
            <person name="Seto K."/>
            <person name="Myers J."/>
            <person name="Bonds A."/>
            <person name="Quandt C.A."/>
            <person name="Barry K."/>
            <person name="Liu P."/>
            <person name="Grigoriev I."/>
            <person name="Longcore J.E."/>
            <person name="James T.Y."/>
        </authorList>
    </citation>
    <scope>NUCLEOTIDE SEQUENCE</scope>
    <source>
        <strain evidence="9">JEL0476</strain>
    </source>
</reference>
<keyword evidence="6 8" id="KW-0472">Membrane</keyword>
<comment type="similarity">
    <text evidence="2 7">Belongs to the MIP/aquaporin (TC 1.A.8) family.</text>
</comment>
<dbReference type="EMBL" id="JADGJW010000168">
    <property type="protein sequence ID" value="KAJ3222604.1"/>
    <property type="molecule type" value="Genomic_DNA"/>
</dbReference>
<dbReference type="Proteomes" id="UP001211065">
    <property type="component" value="Unassembled WGS sequence"/>
</dbReference>
<dbReference type="GO" id="GO:0005886">
    <property type="term" value="C:plasma membrane"/>
    <property type="evidence" value="ECO:0007669"/>
    <property type="project" value="TreeGrafter"/>
</dbReference>
<dbReference type="PANTHER" id="PTHR43829:SF9">
    <property type="entry name" value="AQUAPORIN-9"/>
    <property type="match status" value="1"/>
</dbReference>
<organism evidence="9 10">
    <name type="scientific">Clydaea vesicula</name>
    <dbReference type="NCBI Taxonomy" id="447962"/>
    <lineage>
        <taxon>Eukaryota</taxon>
        <taxon>Fungi</taxon>
        <taxon>Fungi incertae sedis</taxon>
        <taxon>Chytridiomycota</taxon>
        <taxon>Chytridiomycota incertae sedis</taxon>
        <taxon>Chytridiomycetes</taxon>
        <taxon>Lobulomycetales</taxon>
        <taxon>Lobulomycetaceae</taxon>
        <taxon>Clydaea</taxon>
    </lineage>
</organism>
<comment type="subcellular location">
    <subcellularLocation>
        <location evidence="1">Membrane</location>
        <topology evidence="1">Multi-pass membrane protein</topology>
    </subcellularLocation>
</comment>
<dbReference type="GO" id="GO:0015254">
    <property type="term" value="F:glycerol channel activity"/>
    <property type="evidence" value="ECO:0007669"/>
    <property type="project" value="TreeGrafter"/>
</dbReference>
<dbReference type="NCBIfam" id="TIGR00861">
    <property type="entry name" value="MIP"/>
    <property type="match status" value="1"/>
</dbReference>
<dbReference type="PRINTS" id="PR00783">
    <property type="entry name" value="MINTRINSICP"/>
</dbReference>
<dbReference type="SUPFAM" id="SSF81338">
    <property type="entry name" value="Aquaporin-like"/>
    <property type="match status" value="1"/>
</dbReference>
<evidence type="ECO:0000256" key="5">
    <source>
        <dbReference type="ARBA" id="ARBA00022989"/>
    </source>
</evidence>
<dbReference type="InterPro" id="IPR050363">
    <property type="entry name" value="MIP/Aquaporin"/>
</dbReference>
<dbReference type="Pfam" id="PF00230">
    <property type="entry name" value="MIP"/>
    <property type="match status" value="1"/>
</dbReference>
<sequence length="458" mass="50732">MSVVSNFNSNANVTNIQRNPTLELTKSTMQMNEDENLMMQISIENIALPNLRDSTSSAVSSEQEDPNSKSQIQWLKEYGHLENIQGNIRNNGVLKKNITFVDELPIKRNNQNYIKSINNLENDTASANNKGSGRKFWSKVKDDSTNATFHGGCLSNRFNLFFFVGSRSRHFLRPYISEFIGTFLLTFFGTGAVAASVLTDSMGSSWQVASVWGYGVAIAIYVSRHHSGAHLNPAITVAFSLYTDFHWRVALGYIFVQNLGGVCAGLVNYWVYERLLENFETNHKIIRGQEGSQRSAAVFGEYYPNPNVFISTQAENKVIVTANDALLAEALGTAILTFTIFSLTDQNNKAVIKGMAPLFIGFTVAILTVLFSPLSQAGFNPARDFGPRIVAYFAGWNSVAIPGPQRGFWVFIVGPIIGAIIGGGLYFFSLRLDDRGIASRMGRKDLRDLKTNKKILPV</sequence>
<gene>
    <name evidence="9" type="ORF">HK099_002116</name>
</gene>
<evidence type="ECO:0000256" key="7">
    <source>
        <dbReference type="RuleBase" id="RU000477"/>
    </source>
</evidence>
<evidence type="ECO:0008006" key="11">
    <source>
        <dbReference type="Google" id="ProtNLM"/>
    </source>
</evidence>
<dbReference type="GO" id="GO:0015250">
    <property type="term" value="F:water channel activity"/>
    <property type="evidence" value="ECO:0007669"/>
    <property type="project" value="TreeGrafter"/>
</dbReference>
<dbReference type="InterPro" id="IPR000425">
    <property type="entry name" value="MIP"/>
</dbReference>
<dbReference type="InterPro" id="IPR023271">
    <property type="entry name" value="Aquaporin-like"/>
</dbReference>
<dbReference type="Gene3D" id="1.20.1080.10">
    <property type="entry name" value="Glycerol uptake facilitator protein"/>
    <property type="match status" value="1"/>
</dbReference>
<name>A0AAD5XZG1_9FUNG</name>
<feature type="transmembrane region" description="Helical" evidence="8">
    <location>
        <begin position="355"/>
        <end position="374"/>
    </location>
</feature>
<evidence type="ECO:0000256" key="3">
    <source>
        <dbReference type="ARBA" id="ARBA00022448"/>
    </source>
</evidence>
<evidence type="ECO:0000256" key="2">
    <source>
        <dbReference type="ARBA" id="ARBA00006175"/>
    </source>
</evidence>
<dbReference type="InterPro" id="IPR022357">
    <property type="entry name" value="MIP_CS"/>
</dbReference>
<keyword evidence="3 7" id="KW-0813">Transport</keyword>
<evidence type="ECO:0000313" key="9">
    <source>
        <dbReference type="EMBL" id="KAJ3222604.1"/>
    </source>
</evidence>
<keyword evidence="10" id="KW-1185">Reference proteome</keyword>
<accession>A0AAD5XZG1</accession>
<evidence type="ECO:0000256" key="6">
    <source>
        <dbReference type="ARBA" id="ARBA00023136"/>
    </source>
</evidence>
<dbReference type="PANTHER" id="PTHR43829">
    <property type="entry name" value="AQUAPORIN OR AQUAGLYCEROPORIN RELATED"/>
    <property type="match status" value="1"/>
</dbReference>
<proteinExistence type="inferred from homology"/>
<protein>
    <recommendedName>
        <fullName evidence="11">Aquaporin</fullName>
    </recommendedName>
</protein>
<evidence type="ECO:0000256" key="8">
    <source>
        <dbReference type="SAM" id="Phobius"/>
    </source>
</evidence>
<evidence type="ECO:0000256" key="4">
    <source>
        <dbReference type="ARBA" id="ARBA00022692"/>
    </source>
</evidence>
<dbReference type="AlphaFoldDB" id="A0AAD5XZG1"/>
<comment type="caution">
    <text evidence="9">The sequence shown here is derived from an EMBL/GenBank/DDBJ whole genome shotgun (WGS) entry which is preliminary data.</text>
</comment>
<keyword evidence="4 7" id="KW-0812">Transmembrane</keyword>
<evidence type="ECO:0000256" key="1">
    <source>
        <dbReference type="ARBA" id="ARBA00004141"/>
    </source>
</evidence>
<feature type="transmembrane region" description="Helical" evidence="8">
    <location>
        <begin position="175"/>
        <end position="198"/>
    </location>
</feature>
<feature type="transmembrane region" description="Helical" evidence="8">
    <location>
        <begin position="250"/>
        <end position="272"/>
    </location>
</feature>
<evidence type="ECO:0000313" key="10">
    <source>
        <dbReference type="Proteomes" id="UP001211065"/>
    </source>
</evidence>
<feature type="transmembrane region" description="Helical" evidence="8">
    <location>
        <begin position="408"/>
        <end position="430"/>
    </location>
</feature>
<dbReference type="PROSITE" id="PS00221">
    <property type="entry name" value="MIP"/>
    <property type="match status" value="1"/>
</dbReference>